<proteinExistence type="predicted"/>
<dbReference type="PANTHER" id="PTHR35073">
    <property type="entry name" value="OTOSPIRALIN"/>
    <property type="match status" value="1"/>
</dbReference>
<comment type="caution">
    <text evidence="1">The sequence shown here is derived from an EMBL/GenBank/DDBJ whole genome shotgun (WGS) entry which is preliminary data.</text>
</comment>
<dbReference type="InterPro" id="IPR036388">
    <property type="entry name" value="WH-like_DNA-bd_sf"/>
</dbReference>
<accession>A0ABN9KUU2</accession>
<name>A0ABN9KUU2_9NEOB</name>
<keyword evidence="2" id="KW-1185">Reference proteome</keyword>
<dbReference type="PANTHER" id="PTHR35073:SF1">
    <property type="entry name" value="OTOSPIRALIN"/>
    <property type="match status" value="1"/>
</dbReference>
<evidence type="ECO:0000313" key="2">
    <source>
        <dbReference type="Proteomes" id="UP001176940"/>
    </source>
</evidence>
<gene>
    <name evidence="1" type="ORF">RIMI_LOCUS1633278</name>
</gene>
<reference evidence="1" key="1">
    <citation type="submission" date="2023-07" db="EMBL/GenBank/DDBJ databases">
        <authorList>
            <person name="Stuckert A."/>
        </authorList>
    </citation>
    <scope>NUCLEOTIDE SEQUENCE</scope>
</reference>
<sequence>MAKNKEMSKDTRDKSVGLHKAGICYRTIGKRAWRSRALQELGVLARIQNGRGIRVLQGGRWLTKCLLKAEIIAAEIREKREMPNWSMSASDFYGWVDELRRLAAYDKSNEMARIYWAHFPLASHLGFDHSDDEE</sequence>
<dbReference type="Proteomes" id="UP001176940">
    <property type="component" value="Unassembled WGS sequence"/>
</dbReference>
<organism evidence="1 2">
    <name type="scientific">Ranitomeya imitator</name>
    <name type="common">mimic poison frog</name>
    <dbReference type="NCBI Taxonomy" id="111125"/>
    <lineage>
        <taxon>Eukaryota</taxon>
        <taxon>Metazoa</taxon>
        <taxon>Chordata</taxon>
        <taxon>Craniata</taxon>
        <taxon>Vertebrata</taxon>
        <taxon>Euteleostomi</taxon>
        <taxon>Amphibia</taxon>
        <taxon>Batrachia</taxon>
        <taxon>Anura</taxon>
        <taxon>Neobatrachia</taxon>
        <taxon>Hyloidea</taxon>
        <taxon>Dendrobatidae</taxon>
        <taxon>Dendrobatinae</taxon>
        <taxon>Ranitomeya</taxon>
    </lineage>
</organism>
<evidence type="ECO:0000313" key="1">
    <source>
        <dbReference type="EMBL" id="CAJ0921872.1"/>
    </source>
</evidence>
<protein>
    <submittedName>
        <fullName evidence="1">Uncharacterized protein</fullName>
    </submittedName>
</protein>
<dbReference type="Pfam" id="PF15182">
    <property type="entry name" value="OTOS"/>
    <property type="match status" value="1"/>
</dbReference>
<dbReference type="EMBL" id="CAUEEQ010002147">
    <property type="protein sequence ID" value="CAJ0921872.1"/>
    <property type="molecule type" value="Genomic_DNA"/>
</dbReference>
<dbReference type="InterPro" id="IPR028224">
    <property type="entry name" value="Otospiralin"/>
</dbReference>
<dbReference type="Gene3D" id="1.10.10.10">
    <property type="entry name" value="Winged helix-like DNA-binding domain superfamily/Winged helix DNA-binding domain"/>
    <property type="match status" value="1"/>
</dbReference>